<proteinExistence type="predicted"/>
<evidence type="ECO:0000313" key="2">
    <source>
        <dbReference type="EMBL" id="KAE9090047.1"/>
    </source>
</evidence>
<gene>
    <name evidence="2" type="ORF">PF006_g25237</name>
    <name evidence="1" type="ORF">PF009_g26568</name>
</gene>
<protein>
    <submittedName>
        <fullName evidence="1">Uncharacterized protein</fullName>
    </submittedName>
</protein>
<name>A0A6A3DV61_9STRA</name>
<organism evidence="1 3">
    <name type="scientific">Phytophthora fragariae</name>
    <dbReference type="NCBI Taxonomy" id="53985"/>
    <lineage>
        <taxon>Eukaryota</taxon>
        <taxon>Sar</taxon>
        <taxon>Stramenopiles</taxon>
        <taxon>Oomycota</taxon>
        <taxon>Peronosporomycetes</taxon>
        <taxon>Peronosporales</taxon>
        <taxon>Peronosporaceae</taxon>
        <taxon>Phytophthora</taxon>
    </lineage>
</organism>
<evidence type="ECO:0000313" key="3">
    <source>
        <dbReference type="Proteomes" id="UP000429523"/>
    </source>
</evidence>
<dbReference type="Proteomes" id="UP000429523">
    <property type="component" value="Unassembled WGS sequence"/>
</dbReference>
<sequence>MLGRAVQLTFPIQTSNEDMIRDSTTAGTYLLMALHYGWIF</sequence>
<evidence type="ECO:0000313" key="1">
    <source>
        <dbReference type="EMBL" id="KAE8923181.1"/>
    </source>
</evidence>
<reference evidence="3 4" key="1">
    <citation type="submission" date="2018-08" db="EMBL/GenBank/DDBJ databases">
        <title>Genomic investigation of the strawberry pathogen Phytophthora fragariae indicates pathogenicity is determined by transcriptional variation in three key races.</title>
        <authorList>
            <person name="Adams T.M."/>
            <person name="Armitage A.D."/>
            <person name="Sobczyk M.K."/>
            <person name="Bates H.J."/>
            <person name="Dunwell J.M."/>
            <person name="Nellist C.F."/>
            <person name="Harrison R.J."/>
        </authorList>
    </citation>
    <scope>NUCLEOTIDE SEQUENCE [LARGE SCALE GENOMIC DNA]</scope>
    <source>
        <strain evidence="2 4">NOV-5</strain>
        <strain evidence="1 3">NOV-9</strain>
    </source>
</reference>
<evidence type="ECO:0000313" key="4">
    <source>
        <dbReference type="Proteomes" id="UP000440732"/>
    </source>
</evidence>
<dbReference type="EMBL" id="QXGF01002853">
    <property type="protein sequence ID" value="KAE8923181.1"/>
    <property type="molecule type" value="Genomic_DNA"/>
</dbReference>
<comment type="caution">
    <text evidence="1">The sequence shown here is derived from an EMBL/GenBank/DDBJ whole genome shotgun (WGS) entry which is preliminary data.</text>
</comment>
<accession>A0A6A3DV61</accession>
<dbReference type="Proteomes" id="UP000440732">
    <property type="component" value="Unassembled WGS sequence"/>
</dbReference>
<dbReference type="AlphaFoldDB" id="A0A6A3DV61"/>
<dbReference type="EMBL" id="QXGA01002922">
    <property type="protein sequence ID" value="KAE9090047.1"/>
    <property type="molecule type" value="Genomic_DNA"/>
</dbReference>